<keyword evidence="4" id="KW-0862">Zinc</keyword>
<dbReference type="Proteomes" id="UP000622890">
    <property type="component" value="Unassembled WGS sequence"/>
</dbReference>
<evidence type="ECO:0000313" key="9">
    <source>
        <dbReference type="Proteomes" id="UP000622890"/>
    </source>
</evidence>
<reference evidence="8" key="1">
    <citation type="submission" date="2021-01" db="EMBL/GenBank/DDBJ databases">
        <title>Genome sequence of strain Noviherbaspirillum sp. DKR-6.</title>
        <authorList>
            <person name="Chaudhary D.K."/>
        </authorList>
    </citation>
    <scope>NUCLEOTIDE SEQUENCE</scope>
    <source>
        <strain evidence="8">DKR-6</strain>
    </source>
</reference>
<evidence type="ECO:0000313" key="8">
    <source>
        <dbReference type="EMBL" id="MBK4737907.1"/>
    </source>
</evidence>
<feature type="domain" description="JAB" evidence="7">
    <location>
        <begin position="82"/>
        <end position="176"/>
    </location>
</feature>
<dbReference type="InterPro" id="IPR028090">
    <property type="entry name" value="JAB_dom_prok"/>
</dbReference>
<dbReference type="EMBL" id="JAEPBG010000015">
    <property type="protein sequence ID" value="MBK4737907.1"/>
    <property type="molecule type" value="Genomic_DNA"/>
</dbReference>
<keyword evidence="1" id="KW-0645">Protease</keyword>
<feature type="domain" description="DUF2016" evidence="6">
    <location>
        <begin position="3"/>
        <end position="75"/>
    </location>
</feature>
<evidence type="ECO:0000256" key="5">
    <source>
        <dbReference type="ARBA" id="ARBA00023049"/>
    </source>
</evidence>
<protein>
    <submittedName>
        <fullName evidence="8">PRTRC system protein A</fullName>
    </submittedName>
</protein>
<name>A0A934W7W4_9BURK</name>
<evidence type="ECO:0000256" key="4">
    <source>
        <dbReference type="ARBA" id="ARBA00022833"/>
    </source>
</evidence>
<dbReference type="NCBIfam" id="TIGR03735">
    <property type="entry name" value="PRTRC_A"/>
    <property type="match status" value="1"/>
</dbReference>
<evidence type="ECO:0000256" key="3">
    <source>
        <dbReference type="ARBA" id="ARBA00022801"/>
    </source>
</evidence>
<dbReference type="GO" id="GO:0006508">
    <property type="term" value="P:proteolysis"/>
    <property type="evidence" value="ECO:0007669"/>
    <property type="project" value="UniProtKB-KW"/>
</dbReference>
<keyword evidence="9" id="KW-1185">Reference proteome</keyword>
<dbReference type="GO" id="GO:0046872">
    <property type="term" value="F:metal ion binding"/>
    <property type="evidence" value="ECO:0007669"/>
    <property type="project" value="UniProtKB-KW"/>
</dbReference>
<evidence type="ECO:0000256" key="1">
    <source>
        <dbReference type="ARBA" id="ARBA00022670"/>
    </source>
</evidence>
<gene>
    <name evidence="8" type="ORF">JJB74_25075</name>
</gene>
<keyword evidence="3" id="KW-0378">Hydrolase</keyword>
<dbReference type="AlphaFoldDB" id="A0A934W7W4"/>
<dbReference type="GO" id="GO:0008237">
    <property type="term" value="F:metallopeptidase activity"/>
    <property type="evidence" value="ECO:0007669"/>
    <property type="project" value="UniProtKB-KW"/>
</dbReference>
<accession>A0A934W7W4</accession>
<keyword evidence="5" id="KW-0482">Metalloprotease</keyword>
<organism evidence="8 9">
    <name type="scientific">Noviherbaspirillum pedocola</name>
    <dbReference type="NCBI Taxonomy" id="2801341"/>
    <lineage>
        <taxon>Bacteria</taxon>
        <taxon>Pseudomonadati</taxon>
        <taxon>Pseudomonadota</taxon>
        <taxon>Betaproteobacteria</taxon>
        <taxon>Burkholderiales</taxon>
        <taxon>Oxalobacteraceae</taxon>
        <taxon>Noviherbaspirillum</taxon>
    </lineage>
</organism>
<dbReference type="InterPro" id="IPR018560">
    <property type="entry name" value="DUF2016"/>
</dbReference>
<dbReference type="InterPro" id="IPR022499">
    <property type="entry name" value="PRTRC_protein-A"/>
</dbReference>
<evidence type="ECO:0000256" key="2">
    <source>
        <dbReference type="ARBA" id="ARBA00022723"/>
    </source>
</evidence>
<proteinExistence type="predicted"/>
<dbReference type="Pfam" id="PF14464">
    <property type="entry name" value="Prok-JAB"/>
    <property type="match status" value="1"/>
</dbReference>
<dbReference type="RefSeq" id="WP_200596612.1">
    <property type="nucleotide sequence ID" value="NZ_JAEPBG010000015.1"/>
</dbReference>
<dbReference type="Pfam" id="PF09436">
    <property type="entry name" value="DUF2016"/>
    <property type="match status" value="1"/>
</dbReference>
<evidence type="ECO:0000259" key="7">
    <source>
        <dbReference type="Pfam" id="PF14464"/>
    </source>
</evidence>
<keyword evidence="2" id="KW-0479">Metal-binding</keyword>
<dbReference type="SUPFAM" id="SSF102712">
    <property type="entry name" value="JAB1/MPN domain"/>
    <property type="match status" value="1"/>
</dbReference>
<comment type="caution">
    <text evidence="8">The sequence shown here is derived from an EMBL/GenBank/DDBJ whole genome shotgun (WGS) entry which is preliminary data.</text>
</comment>
<evidence type="ECO:0000259" key="6">
    <source>
        <dbReference type="Pfam" id="PF09436"/>
    </source>
</evidence>
<sequence length="200" mass="22430">MLNRIDAALQSATPTVMVPRHEPFVPMAHTGHRFLAAADGLWLEARRAWLYLRWKLAKQSQVAMPYGAIEPVVQVQKVPGHLVEDFIAFAKEVCPLECAAWIVWNAVTNQCKLVKMVPTSVSNASVQFVRPALAENEHLVVDLHSHGRIPAFFSSEDNRDDCGEFKVAGVFGRVDGELECRFRLCANGLYIDMGKRWEGK</sequence>